<dbReference type="InterPro" id="IPR005490">
    <property type="entry name" value="LD_TPept_cat_dom"/>
</dbReference>
<organism evidence="9 10">
    <name type="scientific">Ferrimonas marina</name>
    <dbReference type="NCBI Taxonomy" id="299255"/>
    <lineage>
        <taxon>Bacteria</taxon>
        <taxon>Pseudomonadati</taxon>
        <taxon>Pseudomonadota</taxon>
        <taxon>Gammaproteobacteria</taxon>
        <taxon>Alteromonadales</taxon>
        <taxon>Ferrimonadaceae</taxon>
        <taxon>Ferrimonas</taxon>
    </lineage>
</organism>
<evidence type="ECO:0000313" key="9">
    <source>
        <dbReference type="EMBL" id="SHH47513.1"/>
    </source>
</evidence>
<keyword evidence="5 7" id="KW-0573">Peptidoglycan synthesis</keyword>
<dbReference type="RefSeq" id="WP_067663468.1">
    <property type="nucleotide sequence ID" value="NZ_FQXG01000003.1"/>
</dbReference>
<dbReference type="GO" id="GO:0009252">
    <property type="term" value="P:peptidoglycan biosynthetic process"/>
    <property type="evidence" value="ECO:0007669"/>
    <property type="project" value="UniProtKB-UniPathway"/>
</dbReference>
<dbReference type="AlphaFoldDB" id="A0A1M5TAX5"/>
<comment type="pathway">
    <text evidence="1 7">Cell wall biogenesis; peptidoglycan biosynthesis.</text>
</comment>
<evidence type="ECO:0000256" key="7">
    <source>
        <dbReference type="PROSITE-ProRule" id="PRU01373"/>
    </source>
</evidence>
<dbReference type="STRING" id="299255.SAMN02745129_2055"/>
<evidence type="ECO:0000313" key="10">
    <source>
        <dbReference type="Proteomes" id="UP000184268"/>
    </source>
</evidence>
<dbReference type="Pfam" id="PF03734">
    <property type="entry name" value="YkuD"/>
    <property type="match status" value="1"/>
</dbReference>
<dbReference type="OrthoDB" id="9778545at2"/>
<dbReference type="Gene3D" id="2.40.440.10">
    <property type="entry name" value="L,D-transpeptidase catalytic domain-like"/>
    <property type="match status" value="1"/>
</dbReference>
<dbReference type="GO" id="GO:0016740">
    <property type="term" value="F:transferase activity"/>
    <property type="evidence" value="ECO:0007669"/>
    <property type="project" value="UniProtKB-KW"/>
</dbReference>
<evidence type="ECO:0000256" key="3">
    <source>
        <dbReference type="ARBA" id="ARBA00022679"/>
    </source>
</evidence>
<dbReference type="InterPro" id="IPR052905">
    <property type="entry name" value="LD-transpeptidase_YkuD-like"/>
</dbReference>
<keyword evidence="6 7" id="KW-0961">Cell wall biogenesis/degradation</keyword>
<reference evidence="10" key="1">
    <citation type="submission" date="2016-11" db="EMBL/GenBank/DDBJ databases">
        <authorList>
            <person name="Varghese N."/>
            <person name="Submissions S."/>
        </authorList>
    </citation>
    <scope>NUCLEOTIDE SEQUENCE [LARGE SCALE GENOMIC DNA]</scope>
    <source>
        <strain evidence="10">DSM 16917</strain>
    </source>
</reference>
<dbReference type="PANTHER" id="PTHR41533:SF2">
    <property type="entry name" value="BLR7131 PROTEIN"/>
    <property type="match status" value="1"/>
</dbReference>
<dbReference type="PROSITE" id="PS52029">
    <property type="entry name" value="LD_TPASE"/>
    <property type="match status" value="1"/>
</dbReference>
<evidence type="ECO:0000259" key="8">
    <source>
        <dbReference type="PROSITE" id="PS52029"/>
    </source>
</evidence>
<dbReference type="GO" id="GO:0004180">
    <property type="term" value="F:carboxypeptidase activity"/>
    <property type="evidence" value="ECO:0007669"/>
    <property type="project" value="UniProtKB-ARBA"/>
</dbReference>
<evidence type="ECO:0000256" key="4">
    <source>
        <dbReference type="ARBA" id="ARBA00022960"/>
    </source>
</evidence>
<evidence type="ECO:0000256" key="1">
    <source>
        <dbReference type="ARBA" id="ARBA00004752"/>
    </source>
</evidence>
<keyword evidence="4 7" id="KW-0133">Cell shape</keyword>
<keyword evidence="10" id="KW-1185">Reference proteome</keyword>
<protein>
    <submittedName>
        <fullName evidence="9">L,D-transpeptidase catalytic domain</fullName>
    </submittedName>
</protein>
<evidence type="ECO:0000256" key="6">
    <source>
        <dbReference type="ARBA" id="ARBA00023316"/>
    </source>
</evidence>
<feature type="active site" description="Proton donor/acceptor" evidence="7">
    <location>
        <position position="167"/>
    </location>
</feature>
<dbReference type="CDD" id="cd16913">
    <property type="entry name" value="YkuD_like"/>
    <property type="match status" value="1"/>
</dbReference>
<feature type="domain" description="L,D-TPase catalytic" evidence="8">
    <location>
        <begin position="35"/>
        <end position="210"/>
    </location>
</feature>
<dbReference type="SUPFAM" id="SSF141523">
    <property type="entry name" value="L,D-transpeptidase catalytic domain-like"/>
    <property type="match status" value="1"/>
</dbReference>
<dbReference type="GO" id="GO:0071555">
    <property type="term" value="P:cell wall organization"/>
    <property type="evidence" value="ECO:0007669"/>
    <property type="project" value="UniProtKB-UniRule"/>
</dbReference>
<proteinExistence type="inferred from homology"/>
<dbReference type="PANTHER" id="PTHR41533">
    <property type="entry name" value="L,D-TRANSPEPTIDASE HI_1667-RELATED"/>
    <property type="match status" value="1"/>
</dbReference>
<dbReference type="InterPro" id="IPR038063">
    <property type="entry name" value="Transpep_catalytic_dom"/>
</dbReference>
<dbReference type="UniPathway" id="UPA00219"/>
<dbReference type="GO" id="GO:0008360">
    <property type="term" value="P:regulation of cell shape"/>
    <property type="evidence" value="ECO:0007669"/>
    <property type="project" value="UniProtKB-UniRule"/>
</dbReference>
<dbReference type="Proteomes" id="UP000184268">
    <property type="component" value="Unassembled WGS sequence"/>
</dbReference>
<feature type="active site" description="Nucleophile" evidence="7">
    <location>
        <position position="188"/>
    </location>
</feature>
<name>A0A1M5TAX5_9GAMM</name>
<comment type="similarity">
    <text evidence="2">Belongs to the YkuD family.</text>
</comment>
<evidence type="ECO:0000256" key="2">
    <source>
        <dbReference type="ARBA" id="ARBA00005992"/>
    </source>
</evidence>
<dbReference type="EMBL" id="FQXG01000003">
    <property type="protein sequence ID" value="SHH47513.1"/>
    <property type="molecule type" value="Genomic_DNA"/>
</dbReference>
<sequence length="269" mass="30317">MIFNDLAIALEEYPSMAEFVAKSQEQWQAVAGVGQEVVVNVAAAEVWLLQDGELVRRMKAGVGRLNRPTPLFTDAIEYLEVNPRWYVPAGMAQRDLIPKFIADPDKFSGLGYRLYDDQWQRIPDSAIDWLQLQAEYEGVYLVQQPGWANAMGTVKFKAPNPMNVFLHDTPDRSIFGRSPESRTVSAGCVRVEDPQALVDFLLGGDQISLLEQRAVPEIVELGTPVPLHLLYMPVWVDEEGDPRFSPDLYGLWPGYQAPAESAMMEQLFW</sequence>
<gene>
    <name evidence="9" type="ORF">SAMN02745129_2055</name>
</gene>
<evidence type="ECO:0000256" key="5">
    <source>
        <dbReference type="ARBA" id="ARBA00022984"/>
    </source>
</evidence>
<accession>A0A1M5TAX5</accession>
<keyword evidence="3" id="KW-0808">Transferase</keyword>